<evidence type="ECO:0000256" key="2">
    <source>
        <dbReference type="ARBA" id="ARBA00022833"/>
    </source>
</evidence>
<dbReference type="GO" id="GO:0006351">
    <property type="term" value="P:DNA-templated transcription"/>
    <property type="evidence" value="ECO:0007669"/>
    <property type="project" value="InterPro"/>
</dbReference>
<dbReference type="Proteomes" id="UP000326950">
    <property type="component" value="Unassembled WGS sequence"/>
</dbReference>
<dbReference type="PANTHER" id="PTHR31944">
    <property type="entry name" value="HEME-RESPONSIVE ZINC FINGER TRANSCRIPTION FACTOR HAP1"/>
    <property type="match status" value="1"/>
</dbReference>
<dbReference type="Pfam" id="PF04082">
    <property type="entry name" value="Fungal_trans"/>
    <property type="match status" value="1"/>
</dbReference>
<dbReference type="EMBL" id="ML738585">
    <property type="protein sequence ID" value="KAE8168623.1"/>
    <property type="molecule type" value="Genomic_DNA"/>
</dbReference>
<dbReference type="CDD" id="cd12148">
    <property type="entry name" value="fungal_TF_MHR"/>
    <property type="match status" value="1"/>
</dbReference>
<accession>A0A5N6VCM3</accession>
<dbReference type="OrthoDB" id="4236860at2759"/>
<keyword evidence="2" id="KW-0862">Zinc</keyword>
<organism evidence="8 9">
    <name type="scientific">Aspergillus tamarii</name>
    <dbReference type="NCBI Taxonomy" id="41984"/>
    <lineage>
        <taxon>Eukaryota</taxon>
        <taxon>Fungi</taxon>
        <taxon>Dikarya</taxon>
        <taxon>Ascomycota</taxon>
        <taxon>Pezizomycotina</taxon>
        <taxon>Eurotiomycetes</taxon>
        <taxon>Eurotiomycetidae</taxon>
        <taxon>Eurotiales</taxon>
        <taxon>Aspergillaceae</taxon>
        <taxon>Aspergillus</taxon>
        <taxon>Aspergillus subgen. Circumdati</taxon>
    </lineage>
</organism>
<reference evidence="8 9" key="1">
    <citation type="submission" date="2019-04" db="EMBL/GenBank/DDBJ databases">
        <title>Friends and foes A comparative genomics study of 23 Aspergillus species from section Flavi.</title>
        <authorList>
            <consortium name="DOE Joint Genome Institute"/>
            <person name="Kjaerbolling I."/>
            <person name="Vesth T."/>
            <person name="Frisvad J.C."/>
            <person name="Nybo J.L."/>
            <person name="Theobald S."/>
            <person name="Kildgaard S."/>
            <person name="Isbrandt T."/>
            <person name="Kuo A."/>
            <person name="Sato A."/>
            <person name="Lyhne E.K."/>
            <person name="Kogle M.E."/>
            <person name="Wiebenga A."/>
            <person name="Kun R.S."/>
            <person name="Lubbers R.J."/>
            <person name="Makela M.R."/>
            <person name="Barry K."/>
            <person name="Chovatia M."/>
            <person name="Clum A."/>
            <person name="Daum C."/>
            <person name="Haridas S."/>
            <person name="He G."/>
            <person name="LaButti K."/>
            <person name="Lipzen A."/>
            <person name="Mondo S."/>
            <person name="Riley R."/>
            <person name="Salamov A."/>
            <person name="Simmons B.A."/>
            <person name="Magnuson J.K."/>
            <person name="Henrissat B."/>
            <person name="Mortensen U.H."/>
            <person name="Larsen T.O."/>
            <person name="Devries R.P."/>
            <person name="Grigoriev I.V."/>
            <person name="Machida M."/>
            <person name="Baker S.E."/>
            <person name="Andersen M.R."/>
        </authorList>
    </citation>
    <scope>NUCLEOTIDE SEQUENCE [LARGE SCALE GENOMIC DNA]</scope>
    <source>
        <strain evidence="8 9">CBS 117626</strain>
    </source>
</reference>
<dbReference type="GO" id="GO:0001228">
    <property type="term" value="F:DNA-binding transcription activator activity, RNA polymerase II-specific"/>
    <property type="evidence" value="ECO:0007669"/>
    <property type="project" value="TreeGrafter"/>
</dbReference>
<evidence type="ECO:0000256" key="6">
    <source>
        <dbReference type="ARBA" id="ARBA00023242"/>
    </source>
</evidence>
<sequence length="616" mass="69496">MPLSSPRGNQPAFCNLLRVSQTERLPHRRNASQIWTVSRLNVVTQEPVSRIFLPSFDVGVYAEFMSLSDSEVTNNQNPPGQWAPLRQFVQQAIEYLPETFCGHNELSIYTDVKGHVASTRFLSDILAAYTRSSEWATRLPSHAESMPLLRRYTTTWESRYRVLHLPSFWKEYYDTIVGITRPRLSFRILMLLILLLGQRASSPATRADFVASPVYDMKGWEDETESYVALLAQNQHLSLEELQILCLFTMYQVSTLPPSGARVHVQTLVRCAIQSQLHRDPCHMKELSVLDKELRRRLWATIQQIDIQASLDAEEVPFSATVPVNVHLPANINDIDLHPLSTEIRDPEPASAGTDSSFQRSLFRHAAIRIQACQIMFNVQSSPVAVMAIMHTIERLWNTPPSFNNSGPILAHLHLRRCLLALRLAQVLHSRDIRASEHRVSQFQYELSLFLKAMNSLPSRDWAGSLISSSLVNPVISLVYLSCDIFSLSPVHVGDPNCALSIKPQDYLSHAISPSRLLPEIIEYLCAIPQAELRSVCAMSDKEYREYLILLFISLFIGCKPSAESLPRSQVALASILYGKICLLMIANQNTSPVYQEISNMAGFTTLGQLSSFGDF</sequence>
<dbReference type="GO" id="GO:0000978">
    <property type="term" value="F:RNA polymerase II cis-regulatory region sequence-specific DNA binding"/>
    <property type="evidence" value="ECO:0007669"/>
    <property type="project" value="TreeGrafter"/>
</dbReference>
<gene>
    <name evidence="8" type="ORF">BDV40DRAFT_294571</name>
</gene>
<evidence type="ECO:0000256" key="3">
    <source>
        <dbReference type="ARBA" id="ARBA00023015"/>
    </source>
</evidence>
<name>A0A5N6VCM3_ASPTM</name>
<dbReference type="InterPro" id="IPR007219">
    <property type="entry name" value="XnlR_reg_dom"/>
</dbReference>
<keyword evidence="5" id="KW-0804">Transcription</keyword>
<dbReference type="GO" id="GO:0008270">
    <property type="term" value="F:zinc ion binding"/>
    <property type="evidence" value="ECO:0007669"/>
    <property type="project" value="InterPro"/>
</dbReference>
<evidence type="ECO:0000259" key="7">
    <source>
        <dbReference type="Pfam" id="PF04082"/>
    </source>
</evidence>
<keyword evidence="4" id="KW-0238">DNA-binding</keyword>
<dbReference type="GO" id="GO:0005634">
    <property type="term" value="C:nucleus"/>
    <property type="evidence" value="ECO:0007669"/>
    <property type="project" value="TreeGrafter"/>
</dbReference>
<evidence type="ECO:0000313" key="9">
    <source>
        <dbReference type="Proteomes" id="UP000326950"/>
    </source>
</evidence>
<protein>
    <recommendedName>
        <fullName evidence="7">Xylanolytic transcriptional activator regulatory domain-containing protein</fullName>
    </recommendedName>
</protein>
<proteinExistence type="predicted"/>
<keyword evidence="9" id="KW-1185">Reference proteome</keyword>
<evidence type="ECO:0000313" key="8">
    <source>
        <dbReference type="EMBL" id="KAE8168623.1"/>
    </source>
</evidence>
<keyword evidence="1" id="KW-0479">Metal-binding</keyword>
<keyword evidence="3" id="KW-0805">Transcription regulation</keyword>
<feature type="domain" description="Xylanolytic transcriptional activator regulatory" evidence="7">
    <location>
        <begin position="150"/>
        <end position="349"/>
    </location>
</feature>
<dbReference type="InterPro" id="IPR051430">
    <property type="entry name" value="Fungal_TF_Env_Response"/>
</dbReference>
<dbReference type="PANTHER" id="PTHR31944:SF131">
    <property type="entry name" value="HEME-RESPONSIVE ZINC FINGER TRANSCRIPTION FACTOR HAP1"/>
    <property type="match status" value="1"/>
</dbReference>
<dbReference type="AlphaFoldDB" id="A0A5N6VCM3"/>
<evidence type="ECO:0000256" key="4">
    <source>
        <dbReference type="ARBA" id="ARBA00023125"/>
    </source>
</evidence>
<evidence type="ECO:0000256" key="5">
    <source>
        <dbReference type="ARBA" id="ARBA00023163"/>
    </source>
</evidence>
<keyword evidence="6" id="KW-0539">Nucleus</keyword>
<evidence type="ECO:0000256" key="1">
    <source>
        <dbReference type="ARBA" id="ARBA00022723"/>
    </source>
</evidence>